<dbReference type="EMBL" id="CXPG01000020">
    <property type="protein sequence ID" value="CTQ33301.1"/>
    <property type="molecule type" value="Genomic_DNA"/>
</dbReference>
<evidence type="ECO:0000256" key="1">
    <source>
        <dbReference type="SAM" id="MobiDB-lite"/>
    </source>
</evidence>
<feature type="transmembrane region" description="Helical" evidence="2">
    <location>
        <begin position="34"/>
        <end position="58"/>
    </location>
</feature>
<protein>
    <submittedName>
        <fullName evidence="3">Putative F0F1-ATPase subunit</fullName>
    </submittedName>
</protein>
<sequence>MKGRRDRHADRIGRDATRKQAARDDPGPSPLRGIGAFGVIGWSVAVPTVGGAFLGLWLDRTWPQAFQWTIAMILGGLVVGALIAWAWIDREGRG</sequence>
<dbReference type="STRING" id="282197.SAMN04488517_102131"/>
<feature type="compositionally biased region" description="Basic and acidic residues" evidence="1">
    <location>
        <begin position="7"/>
        <end position="26"/>
    </location>
</feature>
<dbReference type="AlphaFoldDB" id="A0A0M6XSU5"/>
<gene>
    <name evidence="3" type="ORF">JAN5088_02083</name>
</gene>
<evidence type="ECO:0000313" key="4">
    <source>
        <dbReference type="Proteomes" id="UP000048908"/>
    </source>
</evidence>
<evidence type="ECO:0000256" key="2">
    <source>
        <dbReference type="SAM" id="Phobius"/>
    </source>
</evidence>
<accession>A0A0M6XSU5</accession>
<evidence type="ECO:0000313" key="3">
    <source>
        <dbReference type="EMBL" id="CTQ33301.1"/>
    </source>
</evidence>
<reference evidence="3 4" key="1">
    <citation type="submission" date="2015-07" db="EMBL/GenBank/DDBJ databases">
        <authorList>
            <person name="Noorani M."/>
        </authorList>
    </citation>
    <scope>NUCLEOTIDE SEQUENCE [LARGE SCALE GENOMIC DNA]</scope>
    <source>
        <strain evidence="3 4">CECT 5088</strain>
    </source>
</reference>
<feature type="transmembrane region" description="Helical" evidence="2">
    <location>
        <begin position="65"/>
        <end position="88"/>
    </location>
</feature>
<dbReference type="Proteomes" id="UP000048908">
    <property type="component" value="Unassembled WGS sequence"/>
</dbReference>
<dbReference type="RefSeq" id="WP_055682730.1">
    <property type="nucleotide sequence ID" value="NZ_CXPG01000020.1"/>
</dbReference>
<organism evidence="3 4">
    <name type="scientific">Jannaschia rubra</name>
    <dbReference type="NCBI Taxonomy" id="282197"/>
    <lineage>
        <taxon>Bacteria</taxon>
        <taxon>Pseudomonadati</taxon>
        <taxon>Pseudomonadota</taxon>
        <taxon>Alphaproteobacteria</taxon>
        <taxon>Rhodobacterales</taxon>
        <taxon>Roseobacteraceae</taxon>
        <taxon>Jannaschia</taxon>
    </lineage>
</organism>
<dbReference type="Pfam" id="PF09527">
    <property type="entry name" value="ATPase_gene1"/>
    <property type="match status" value="1"/>
</dbReference>
<dbReference type="InterPro" id="IPR011744">
    <property type="entry name" value="ATPase_gene1"/>
</dbReference>
<keyword evidence="2" id="KW-1133">Transmembrane helix</keyword>
<name>A0A0M6XSU5_9RHOB</name>
<proteinExistence type="predicted"/>
<dbReference type="OrthoDB" id="466056at2"/>
<keyword evidence="4" id="KW-1185">Reference proteome</keyword>
<dbReference type="NCBIfam" id="TIGR02230">
    <property type="entry name" value="ATPase_gene1"/>
    <property type="match status" value="1"/>
</dbReference>
<dbReference type="InterPro" id="IPR032820">
    <property type="entry name" value="ATPase_put"/>
</dbReference>
<keyword evidence="2" id="KW-0472">Membrane</keyword>
<feature type="region of interest" description="Disordered" evidence="1">
    <location>
        <begin position="1"/>
        <end position="30"/>
    </location>
</feature>
<keyword evidence="2" id="KW-0812">Transmembrane</keyword>